<gene>
    <name evidence="1" type="ORF">DEBURN_LOCUS10302</name>
</gene>
<dbReference type="PANTHER" id="PTHR34365:SF7">
    <property type="entry name" value="GLYCINE-RICH DOMAIN-CONTAINING PROTEIN 1"/>
    <property type="match status" value="1"/>
</dbReference>
<evidence type="ECO:0000313" key="2">
    <source>
        <dbReference type="Proteomes" id="UP000789706"/>
    </source>
</evidence>
<name>A0A9N9GQZ0_9GLOM</name>
<comment type="caution">
    <text evidence="1">The sequence shown here is derived from an EMBL/GenBank/DDBJ whole genome shotgun (WGS) entry which is preliminary data.</text>
</comment>
<dbReference type="Proteomes" id="UP000789706">
    <property type="component" value="Unassembled WGS sequence"/>
</dbReference>
<reference evidence="1" key="1">
    <citation type="submission" date="2021-06" db="EMBL/GenBank/DDBJ databases">
        <authorList>
            <person name="Kallberg Y."/>
            <person name="Tangrot J."/>
            <person name="Rosling A."/>
        </authorList>
    </citation>
    <scope>NUCLEOTIDE SEQUENCE</scope>
    <source>
        <strain evidence="1">AZ414A</strain>
    </source>
</reference>
<dbReference type="Pfam" id="PF07173">
    <property type="entry name" value="GRDP-like"/>
    <property type="match status" value="1"/>
</dbReference>
<dbReference type="PANTHER" id="PTHR34365">
    <property type="entry name" value="ENOLASE (DUF1399)"/>
    <property type="match status" value="1"/>
</dbReference>
<feature type="non-terminal residue" evidence="1">
    <location>
        <position position="1"/>
    </location>
</feature>
<proteinExistence type="predicted"/>
<protein>
    <submittedName>
        <fullName evidence="1">10807_t:CDS:1</fullName>
    </submittedName>
</protein>
<sequence>NPKDGSRSELFALNNSSLLFSIDDPDIQELTVSKSLSWEHIINEPDKHANQLKKKNNCLKNCVRLYWYSIPFSIDLISAVFRQRKFTKKMVNNEIINHTEVQANATIRYLKFLFLMKEKQNTILVPTLDIDLCWHTHQIHASLYREFTKKHIGQIINHDDTLAEGVLSDGFATTARAWFKNYREPYTHDDPSKIWLTTKKKIMSVIIPPYGLLVHNRLKKYKKTLTKQHEKDIKIYNFDEKNVESVESEKGKEKGDISSKYDSLKHKSLKYNSFGFFTILGIENFGSCGGDVSGCGTSCGGGFGEGGFGGGGDVGGYGISYGGGFGEGGFGGGGDVGGYGTSCGDGFGEGGFGGGGCGGGGDGGGGCGGGGDGGGGCGGGGGGCGGCGGCGGGG</sequence>
<dbReference type="AlphaFoldDB" id="A0A9N9GQZ0"/>
<keyword evidence="2" id="KW-1185">Reference proteome</keyword>
<dbReference type="InterPro" id="IPR009836">
    <property type="entry name" value="GRDP-like"/>
</dbReference>
<organism evidence="1 2">
    <name type="scientific">Diversispora eburnea</name>
    <dbReference type="NCBI Taxonomy" id="1213867"/>
    <lineage>
        <taxon>Eukaryota</taxon>
        <taxon>Fungi</taxon>
        <taxon>Fungi incertae sedis</taxon>
        <taxon>Mucoromycota</taxon>
        <taxon>Glomeromycotina</taxon>
        <taxon>Glomeromycetes</taxon>
        <taxon>Diversisporales</taxon>
        <taxon>Diversisporaceae</taxon>
        <taxon>Diversispora</taxon>
    </lineage>
</organism>
<evidence type="ECO:0000313" key="1">
    <source>
        <dbReference type="EMBL" id="CAG8619367.1"/>
    </source>
</evidence>
<dbReference type="OrthoDB" id="2684236at2759"/>
<dbReference type="EMBL" id="CAJVPK010002839">
    <property type="protein sequence ID" value="CAG8619367.1"/>
    <property type="molecule type" value="Genomic_DNA"/>
</dbReference>
<accession>A0A9N9GQZ0</accession>